<keyword evidence="2" id="KW-1185">Reference proteome</keyword>
<evidence type="ECO:0000313" key="1">
    <source>
        <dbReference type="EMBL" id="MBW8635921.1"/>
    </source>
</evidence>
<name>A0AAE2ZGU3_9HYPH</name>
<comment type="caution">
    <text evidence="1">The sequence shown here is derived from an EMBL/GenBank/DDBJ whole genome shotgun (WGS) entry which is preliminary data.</text>
</comment>
<reference evidence="1" key="1">
    <citation type="submission" date="2021-08" db="EMBL/GenBank/DDBJ databases">
        <title>Hoeflea bacterium WL0058 sp. nov., isolated from the sediment.</title>
        <authorList>
            <person name="Wang L."/>
            <person name="Zhang D."/>
        </authorList>
    </citation>
    <scope>NUCLEOTIDE SEQUENCE</scope>
    <source>
        <strain evidence="1">WL0058</strain>
    </source>
</reference>
<proteinExistence type="predicted"/>
<accession>A0AAE2ZGU3</accession>
<dbReference type="AlphaFoldDB" id="A0AAE2ZGU3"/>
<protein>
    <submittedName>
        <fullName evidence="1">Uncharacterized protein</fullName>
    </submittedName>
</protein>
<sequence length="116" mass="12957">MSNKPIQNGSAPTTWLSGDCAYVMTIRQSPEEVAELFELELVRDREDGLGQHSMTHYVISDLGLVCLVRYDNSPAPGTNIWVDASLDLHHTHAILTDAMRLRADDILHVSDLLKEN</sequence>
<evidence type="ECO:0000313" key="2">
    <source>
        <dbReference type="Proteomes" id="UP001196509"/>
    </source>
</evidence>
<gene>
    <name evidence="1" type="ORF">K1W69_01895</name>
</gene>
<dbReference type="RefSeq" id="WP_220226638.1">
    <property type="nucleotide sequence ID" value="NZ_JAICBX010000001.1"/>
</dbReference>
<dbReference type="EMBL" id="JAICBX010000001">
    <property type="protein sequence ID" value="MBW8635921.1"/>
    <property type="molecule type" value="Genomic_DNA"/>
</dbReference>
<organism evidence="1 2">
    <name type="scientific">Flavimaribacter sediminis</name>
    <dbReference type="NCBI Taxonomy" id="2865987"/>
    <lineage>
        <taxon>Bacteria</taxon>
        <taxon>Pseudomonadati</taxon>
        <taxon>Pseudomonadota</taxon>
        <taxon>Alphaproteobacteria</taxon>
        <taxon>Hyphomicrobiales</taxon>
        <taxon>Rhizobiaceae</taxon>
        <taxon>Flavimaribacter</taxon>
    </lineage>
</organism>
<dbReference type="Proteomes" id="UP001196509">
    <property type="component" value="Unassembled WGS sequence"/>
</dbReference>